<dbReference type="InterPro" id="IPR001932">
    <property type="entry name" value="PPM-type_phosphatase-like_dom"/>
</dbReference>
<dbReference type="SMART" id="SM00304">
    <property type="entry name" value="HAMP"/>
    <property type="match status" value="1"/>
</dbReference>
<evidence type="ECO:0000313" key="10">
    <source>
        <dbReference type="Proteomes" id="UP000002191"/>
    </source>
</evidence>
<dbReference type="Gene3D" id="3.30.450.20">
    <property type="entry name" value="PAS domain"/>
    <property type="match status" value="2"/>
</dbReference>
<dbReference type="GO" id="GO:0005886">
    <property type="term" value="C:plasma membrane"/>
    <property type="evidence" value="ECO:0007669"/>
    <property type="project" value="UniProtKB-SubCell"/>
</dbReference>
<dbReference type="SMART" id="SM00331">
    <property type="entry name" value="PP2C_SIG"/>
    <property type="match status" value="1"/>
</dbReference>
<name>E6VZ01_PSEA9</name>
<dbReference type="Gene3D" id="3.60.40.10">
    <property type="entry name" value="PPM-type phosphatase domain"/>
    <property type="match status" value="1"/>
</dbReference>
<dbReference type="InterPro" id="IPR036457">
    <property type="entry name" value="PPM-type-like_dom_sf"/>
</dbReference>
<keyword evidence="10" id="KW-1185">Reference proteome</keyword>
<dbReference type="PROSITE" id="PS50885">
    <property type="entry name" value="HAMP"/>
    <property type="match status" value="1"/>
</dbReference>
<evidence type="ECO:0000256" key="2">
    <source>
        <dbReference type="ARBA" id="ARBA00022475"/>
    </source>
</evidence>
<reference evidence="9 10" key="2">
    <citation type="journal article" date="2014" name="Genome Announc.">
        <title>Complete Genome Sequence of the Subsurface, Mesophilic Sulfate-Reducing Bacterium Desulfovibrio aespoeensis Aspo-2.</title>
        <authorList>
            <person name="Pedersen K."/>
            <person name="Bengtsson A."/>
            <person name="Edlund J."/>
            <person name="Rabe L."/>
            <person name="Hazen T."/>
            <person name="Chakraborty R."/>
            <person name="Goodwin L."/>
            <person name="Shapiro N."/>
        </authorList>
    </citation>
    <scope>NUCLEOTIDE SEQUENCE [LARGE SCALE GENOMIC DNA]</scope>
    <source>
        <strain evidence="10">ATCC 700646 / DSM 10631 / Aspo-2</strain>
    </source>
</reference>
<dbReference type="SUPFAM" id="SSF158472">
    <property type="entry name" value="HAMP domain-like"/>
    <property type="match status" value="1"/>
</dbReference>
<dbReference type="CDD" id="cd12913">
    <property type="entry name" value="PDC1_MCP_like"/>
    <property type="match status" value="1"/>
</dbReference>
<evidence type="ECO:0000256" key="7">
    <source>
        <dbReference type="SAM" id="Phobius"/>
    </source>
</evidence>
<dbReference type="EMBL" id="CP002431">
    <property type="protein sequence ID" value="ADU61664.1"/>
    <property type="molecule type" value="Genomic_DNA"/>
</dbReference>
<dbReference type="Proteomes" id="UP000002191">
    <property type="component" value="Chromosome"/>
</dbReference>
<evidence type="ECO:0000256" key="5">
    <source>
        <dbReference type="ARBA" id="ARBA00022989"/>
    </source>
</evidence>
<dbReference type="SUPFAM" id="SSF81606">
    <property type="entry name" value="PP2C-like"/>
    <property type="match status" value="1"/>
</dbReference>
<proteinExistence type="predicted"/>
<evidence type="ECO:0000259" key="8">
    <source>
        <dbReference type="PROSITE" id="PS50885"/>
    </source>
</evidence>
<dbReference type="HOGENOM" id="CLU_020306_1_0_7"/>
<comment type="subcellular location">
    <subcellularLocation>
        <location evidence="1">Cell membrane</location>
        <topology evidence="1">Multi-pass membrane protein</topology>
    </subcellularLocation>
</comment>
<dbReference type="STRING" id="643562.Daes_0646"/>
<evidence type="ECO:0000313" key="9">
    <source>
        <dbReference type="EMBL" id="ADU61664.1"/>
    </source>
</evidence>
<dbReference type="Pfam" id="PF00672">
    <property type="entry name" value="HAMP"/>
    <property type="match status" value="1"/>
</dbReference>
<reference evidence="10" key="1">
    <citation type="submission" date="2010-12" db="EMBL/GenBank/DDBJ databases">
        <title>Complete sequence of Desulfovibrio aespoeensis Aspo-2.</title>
        <authorList>
            <consortium name="US DOE Joint Genome Institute"/>
            <person name="Lucas S."/>
            <person name="Copeland A."/>
            <person name="Lapidus A."/>
            <person name="Cheng J.-F."/>
            <person name="Goodwin L."/>
            <person name="Pitluck S."/>
            <person name="Chertkov O."/>
            <person name="Misra M."/>
            <person name="Detter J.C."/>
            <person name="Han C."/>
            <person name="Tapia R."/>
            <person name="Land M."/>
            <person name="Hauser L."/>
            <person name="Kyrpides N."/>
            <person name="Ivanova N."/>
            <person name="Ovchinnikova G."/>
            <person name="Pedersen K."/>
            <person name="Jagevall S."/>
            <person name="Hazen T."/>
            <person name="Woyke T."/>
        </authorList>
    </citation>
    <scope>NUCLEOTIDE SEQUENCE [LARGE SCALE GENOMIC DNA]</scope>
    <source>
        <strain evidence="10">ATCC 700646 / DSM 10631 / Aspo-2</strain>
    </source>
</reference>
<dbReference type="InterPro" id="IPR052016">
    <property type="entry name" value="Bact_Sigma-Reg"/>
</dbReference>
<evidence type="ECO:0000256" key="1">
    <source>
        <dbReference type="ARBA" id="ARBA00004651"/>
    </source>
</evidence>
<dbReference type="AlphaFoldDB" id="E6VZ01"/>
<feature type="transmembrane region" description="Helical" evidence="7">
    <location>
        <begin position="9"/>
        <end position="29"/>
    </location>
</feature>
<feature type="domain" description="HAMP" evidence="8">
    <location>
        <begin position="391"/>
        <end position="443"/>
    </location>
</feature>
<dbReference type="InterPro" id="IPR029151">
    <property type="entry name" value="Sensor-like_sf"/>
</dbReference>
<keyword evidence="4" id="KW-0378">Hydrolase</keyword>
<gene>
    <name evidence="9" type="ordered locus">Daes_0646</name>
</gene>
<dbReference type="PANTHER" id="PTHR43156:SF2">
    <property type="entry name" value="STAGE II SPORULATION PROTEIN E"/>
    <property type="match status" value="1"/>
</dbReference>
<keyword evidence="2" id="KW-1003">Cell membrane</keyword>
<dbReference type="SUPFAM" id="SSF103190">
    <property type="entry name" value="Sensory domain-like"/>
    <property type="match status" value="1"/>
</dbReference>
<dbReference type="eggNOG" id="COG2208">
    <property type="taxonomic scope" value="Bacteria"/>
</dbReference>
<dbReference type="GO" id="GO:0007165">
    <property type="term" value="P:signal transduction"/>
    <property type="evidence" value="ECO:0007669"/>
    <property type="project" value="InterPro"/>
</dbReference>
<keyword evidence="6 7" id="KW-0472">Membrane</keyword>
<dbReference type="InterPro" id="IPR003660">
    <property type="entry name" value="HAMP_dom"/>
</dbReference>
<accession>E6VZ01</accession>
<keyword evidence="5 7" id="KW-1133">Transmembrane helix</keyword>
<evidence type="ECO:0000256" key="6">
    <source>
        <dbReference type="ARBA" id="ARBA00023136"/>
    </source>
</evidence>
<evidence type="ECO:0000256" key="3">
    <source>
        <dbReference type="ARBA" id="ARBA00022692"/>
    </source>
</evidence>
<keyword evidence="3 7" id="KW-0812">Transmembrane</keyword>
<dbReference type="InterPro" id="IPR033479">
    <property type="entry name" value="dCache_1"/>
</dbReference>
<evidence type="ECO:0000256" key="4">
    <source>
        <dbReference type="ARBA" id="ARBA00022801"/>
    </source>
</evidence>
<organism evidence="9 10">
    <name type="scientific">Pseudodesulfovibrio aespoeensis (strain ATCC 700646 / DSM 10631 / Aspo-2)</name>
    <name type="common">Desulfovibrio aespoeensis</name>
    <dbReference type="NCBI Taxonomy" id="643562"/>
    <lineage>
        <taxon>Bacteria</taxon>
        <taxon>Pseudomonadati</taxon>
        <taxon>Thermodesulfobacteriota</taxon>
        <taxon>Desulfovibrionia</taxon>
        <taxon>Desulfovibrionales</taxon>
        <taxon>Desulfovibrionaceae</taxon>
    </lineage>
</organism>
<dbReference type="GO" id="GO:0016791">
    <property type="term" value="F:phosphatase activity"/>
    <property type="evidence" value="ECO:0007669"/>
    <property type="project" value="TreeGrafter"/>
</dbReference>
<dbReference type="CDD" id="cd06225">
    <property type="entry name" value="HAMP"/>
    <property type="match status" value="1"/>
</dbReference>
<dbReference type="Gene3D" id="6.10.340.10">
    <property type="match status" value="1"/>
</dbReference>
<dbReference type="OrthoDB" id="9802500at2"/>
<sequence>MKIGIKKKIFLLGLFFPIVALILFAGYTLRETKNLSLSGVDKAMSMSNEAAIESRNALEDYGKSLIEQEAKARALLCYQATARISDLASTLALEASNIWKAGKTSTTEKGYLHTDLPAQPDTESVIRIAPDANTKAIERDVSLASLLNPFFRNAITRNEIMKSIYIGTENGLHFRMPWVAAHKEGYDPRERSWYTEAVSSGETGWTDMYTSASEGVLMVTCFSPVYGDQGTLKGVIGIDVSLNTLNETILKTPYDGGVGVLLGRKGEAVAYSKGGEAYVAKLEKARFRPEVEDIFKRVAMNKSGLTQTMLGDTDTYIVYNPIEQTDWTLCMLVPVSSVNSIAQEVSKKILTAKDSTSEELTRQFARTRNNAIVVLGLIMVLFLVVAMRMSRAIIQPIGLLTEGTKAIGGGNFQGKIDIQTGDELQLLAENFNSMGEALHEYMHNLEKTTAEKERIQSELSIATDIQASMLPRIFPAFPEIEEIDVFASMTPAKEVGGDFYDFFLLDEKRICIVIADVSGKGVPAALFMVISKTLLQNCVRSDSENLGAAVSRMNADLCKDNDQMLFVTLFCIVINFETGQCEYVNGGHNPPIHISKDSVEYVPAKPIFPVCGVMEDMEYKSGFLTLSSGDRLFLYTDGVTEAFNPKKELYGDARLKSILSEGLALSIEQGVAAVTKDVEKFANGAEQSDDITMLFFEYKGKDS</sequence>
<dbReference type="Pfam" id="PF02743">
    <property type="entry name" value="dCache_1"/>
    <property type="match status" value="1"/>
</dbReference>
<dbReference type="RefSeq" id="WP_013513596.1">
    <property type="nucleotide sequence ID" value="NC_014844.1"/>
</dbReference>
<dbReference type="KEGG" id="das:Daes_0646"/>
<dbReference type="PANTHER" id="PTHR43156">
    <property type="entry name" value="STAGE II SPORULATION PROTEIN E-RELATED"/>
    <property type="match status" value="1"/>
</dbReference>
<feature type="transmembrane region" description="Helical" evidence="7">
    <location>
        <begin position="371"/>
        <end position="389"/>
    </location>
</feature>
<protein>
    <submittedName>
        <fullName evidence="9">Stage II sporulation protein E</fullName>
    </submittedName>
</protein>
<dbReference type="Pfam" id="PF07228">
    <property type="entry name" value="SpoIIE"/>
    <property type="match status" value="1"/>
</dbReference>